<feature type="region of interest" description="Disordered" evidence="1">
    <location>
        <begin position="66"/>
        <end position="149"/>
    </location>
</feature>
<organism evidence="2 3">
    <name type="scientific">Cerrena zonata</name>
    <dbReference type="NCBI Taxonomy" id="2478898"/>
    <lineage>
        <taxon>Eukaryota</taxon>
        <taxon>Fungi</taxon>
        <taxon>Dikarya</taxon>
        <taxon>Basidiomycota</taxon>
        <taxon>Agaricomycotina</taxon>
        <taxon>Agaricomycetes</taxon>
        <taxon>Polyporales</taxon>
        <taxon>Cerrenaceae</taxon>
        <taxon>Cerrena</taxon>
    </lineage>
</organism>
<protein>
    <submittedName>
        <fullName evidence="2">Uncharacterized protein</fullName>
    </submittedName>
</protein>
<keyword evidence="3" id="KW-1185">Reference proteome</keyword>
<feature type="compositionally biased region" description="Basic and acidic residues" evidence="1">
    <location>
        <begin position="110"/>
        <end position="128"/>
    </location>
</feature>
<proteinExistence type="predicted"/>
<dbReference type="Proteomes" id="UP001385951">
    <property type="component" value="Unassembled WGS sequence"/>
</dbReference>
<accession>A0AAW0GJW4</accession>
<feature type="compositionally biased region" description="Polar residues" evidence="1">
    <location>
        <begin position="1"/>
        <end position="20"/>
    </location>
</feature>
<evidence type="ECO:0000313" key="3">
    <source>
        <dbReference type="Proteomes" id="UP001385951"/>
    </source>
</evidence>
<evidence type="ECO:0000313" key="2">
    <source>
        <dbReference type="EMBL" id="KAK7692947.1"/>
    </source>
</evidence>
<name>A0AAW0GJW4_9APHY</name>
<feature type="compositionally biased region" description="Low complexity" evidence="1">
    <location>
        <begin position="21"/>
        <end position="40"/>
    </location>
</feature>
<dbReference type="EMBL" id="JASBNA010000004">
    <property type="protein sequence ID" value="KAK7692947.1"/>
    <property type="molecule type" value="Genomic_DNA"/>
</dbReference>
<comment type="caution">
    <text evidence="2">The sequence shown here is derived from an EMBL/GenBank/DDBJ whole genome shotgun (WGS) entry which is preliminary data.</text>
</comment>
<dbReference type="AlphaFoldDB" id="A0AAW0GJW4"/>
<feature type="compositionally biased region" description="Basic and acidic residues" evidence="1">
    <location>
        <begin position="66"/>
        <end position="89"/>
    </location>
</feature>
<feature type="compositionally biased region" description="Low complexity" evidence="1">
    <location>
        <begin position="100"/>
        <end position="109"/>
    </location>
</feature>
<feature type="region of interest" description="Disordered" evidence="1">
    <location>
        <begin position="1"/>
        <end position="52"/>
    </location>
</feature>
<sequence>MSAIASSSGVSVPAATVSSLPNSGYASPASSYYSPSSKPSTPKPKVKPVNVFSNDGSFLERFQQLKKDEEEKKKQEDALERKRQFDNRFKNRGKRPPPTESDSTSTTEPLSKKSKSEEPLTQYEKEVKNYSGGGRGLKDDGSGVRPLVK</sequence>
<evidence type="ECO:0000256" key="1">
    <source>
        <dbReference type="SAM" id="MobiDB-lite"/>
    </source>
</evidence>
<reference evidence="2 3" key="1">
    <citation type="submission" date="2022-09" db="EMBL/GenBank/DDBJ databases">
        <authorList>
            <person name="Palmer J.M."/>
        </authorList>
    </citation>
    <scope>NUCLEOTIDE SEQUENCE [LARGE SCALE GENOMIC DNA]</scope>
    <source>
        <strain evidence="2 3">DSM 7382</strain>
    </source>
</reference>
<gene>
    <name evidence="2" type="ORF">QCA50_004588</name>
</gene>